<evidence type="ECO:0000313" key="2">
    <source>
        <dbReference type="EMBL" id="RDI99556.1"/>
    </source>
</evidence>
<dbReference type="OrthoDB" id="9807426at2"/>
<dbReference type="InterPro" id="IPR000182">
    <property type="entry name" value="GNAT_dom"/>
</dbReference>
<dbReference type="CDD" id="cd04301">
    <property type="entry name" value="NAT_SF"/>
    <property type="match status" value="1"/>
</dbReference>
<reference evidence="2 3" key="1">
    <citation type="submission" date="2018-07" db="EMBL/GenBank/DDBJ databases">
        <title>Dyella solisilvae sp. nov., isolated from the pine and broad-leaved mixed forest soil.</title>
        <authorList>
            <person name="Gao Z."/>
            <person name="Qiu L."/>
        </authorList>
    </citation>
    <scope>NUCLEOTIDE SEQUENCE [LARGE SCALE GENOMIC DNA]</scope>
    <source>
        <strain evidence="2 3">DHG54</strain>
    </source>
</reference>
<proteinExistence type="predicted"/>
<dbReference type="RefSeq" id="WP_114823298.1">
    <property type="nucleotide sequence ID" value="NZ_QQSY01000001.1"/>
</dbReference>
<keyword evidence="3" id="KW-1185">Reference proteome</keyword>
<organism evidence="2 3">
    <name type="scientific">Dyella solisilvae</name>
    <dbReference type="NCBI Taxonomy" id="1920168"/>
    <lineage>
        <taxon>Bacteria</taxon>
        <taxon>Pseudomonadati</taxon>
        <taxon>Pseudomonadota</taxon>
        <taxon>Gammaproteobacteria</taxon>
        <taxon>Lysobacterales</taxon>
        <taxon>Rhodanobacteraceae</taxon>
        <taxon>Dyella</taxon>
    </lineage>
</organism>
<keyword evidence="2" id="KW-0808">Transferase</keyword>
<dbReference type="Gene3D" id="3.40.630.30">
    <property type="match status" value="1"/>
</dbReference>
<dbReference type="Proteomes" id="UP000254711">
    <property type="component" value="Unassembled WGS sequence"/>
</dbReference>
<dbReference type="InterPro" id="IPR016181">
    <property type="entry name" value="Acyl_CoA_acyltransferase"/>
</dbReference>
<accession>A0A370KA94</accession>
<dbReference type="Pfam" id="PF00583">
    <property type="entry name" value="Acetyltransf_1"/>
    <property type="match status" value="1"/>
</dbReference>
<sequence length="190" mass="21257">MLHDDMDGWKRPNLLTLRDGRTVTVREICPEDKDMLDVAFERLCKEARYSRFFATVRDVPDDILHPRAPGAHAHVVALVALSGKGEAQVMAGGARYVTDARGETCEFAVTVADDWHGLGLARQLMETLIGIARSRRVRRMEGTVLSSNTSMRGLAKRLGFKDGPYPDDYSLRTVSLDLNQCDDRQALRPE</sequence>
<evidence type="ECO:0000313" key="3">
    <source>
        <dbReference type="Proteomes" id="UP000254711"/>
    </source>
</evidence>
<dbReference type="EMBL" id="QQSY01000001">
    <property type="protein sequence ID" value="RDI99556.1"/>
    <property type="molecule type" value="Genomic_DNA"/>
</dbReference>
<dbReference type="SUPFAM" id="SSF55729">
    <property type="entry name" value="Acyl-CoA N-acyltransferases (Nat)"/>
    <property type="match status" value="1"/>
</dbReference>
<dbReference type="PROSITE" id="PS51186">
    <property type="entry name" value="GNAT"/>
    <property type="match status" value="1"/>
</dbReference>
<protein>
    <submittedName>
        <fullName evidence="2">GNAT family N-acetyltransferase</fullName>
    </submittedName>
</protein>
<name>A0A370KA94_9GAMM</name>
<feature type="domain" description="N-acetyltransferase" evidence="1">
    <location>
        <begin position="23"/>
        <end position="181"/>
    </location>
</feature>
<dbReference type="AlphaFoldDB" id="A0A370KA94"/>
<gene>
    <name evidence="2" type="ORF">DVT68_01505</name>
</gene>
<evidence type="ECO:0000259" key="1">
    <source>
        <dbReference type="PROSITE" id="PS51186"/>
    </source>
</evidence>
<dbReference type="GO" id="GO:0016747">
    <property type="term" value="F:acyltransferase activity, transferring groups other than amino-acyl groups"/>
    <property type="evidence" value="ECO:0007669"/>
    <property type="project" value="InterPro"/>
</dbReference>
<comment type="caution">
    <text evidence="2">The sequence shown here is derived from an EMBL/GenBank/DDBJ whole genome shotgun (WGS) entry which is preliminary data.</text>
</comment>